<evidence type="ECO:0000313" key="7">
    <source>
        <dbReference type="Proteomes" id="UP000002281"/>
    </source>
</evidence>
<keyword evidence="7" id="KW-1185">Reference proteome</keyword>
<reference evidence="6 7" key="1">
    <citation type="journal article" date="2009" name="Science">
        <title>Genome sequence, comparative analysis, and population genetics of the domestic horse.</title>
        <authorList>
            <consortium name="Broad Institute Genome Sequencing Platform"/>
            <consortium name="Broad Institute Whole Genome Assembly Team"/>
            <person name="Wade C.M."/>
            <person name="Giulotto E."/>
            <person name="Sigurdsson S."/>
            <person name="Zoli M."/>
            <person name="Gnerre S."/>
            <person name="Imsland F."/>
            <person name="Lear T.L."/>
            <person name="Adelson D.L."/>
            <person name="Bailey E."/>
            <person name="Bellone R.R."/>
            <person name="Bloecker H."/>
            <person name="Distl O."/>
            <person name="Edgar R.C."/>
            <person name="Garber M."/>
            <person name="Leeb T."/>
            <person name="Mauceli E."/>
            <person name="MacLeod J.N."/>
            <person name="Penedo M.C.T."/>
            <person name="Raison J.M."/>
            <person name="Sharpe T."/>
            <person name="Vogel J."/>
            <person name="Andersson L."/>
            <person name="Antczak D.F."/>
            <person name="Biagi T."/>
            <person name="Binns M.M."/>
            <person name="Chowdhary B.P."/>
            <person name="Coleman S.J."/>
            <person name="Della Valle G."/>
            <person name="Fryc S."/>
            <person name="Guerin G."/>
            <person name="Hasegawa T."/>
            <person name="Hill E.W."/>
            <person name="Jurka J."/>
            <person name="Kiialainen A."/>
            <person name="Lindgren G."/>
            <person name="Liu J."/>
            <person name="Magnani E."/>
            <person name="Mickelson J.R."/>
            <person name="Murray J."/>
            <person name="Nergadze S.G."/>
            <person name="Onofrio R."/>
            <person name="Pedroni S."/>
            <person name="Piras M.F."/>
            <person name="Raudsepp T."/>
            <person name="Rocchi M."/>
            <person name="Roeed K.H."/>
            <person name="Ryder O.A."/>
            <person name="Searle S."/>
            <person name="Skow L."/>
            <person name="Swinburne J.E."/>
            <person name="Syvaenen A.C."/>
            <person name="Tozaki T."/>
            <person name="Valberg S.J."/>
            <person name="Vaudin M."/>
            <person name="White J.R."/>
            <person name="Zody M.C."/>
            <person name="Lander E.S."/>
            <person name="Lindblad-Toh K."/>
        </authorList>
    </citation>
    <scope>NUCLEOTIDE SEQUENCE [LARGE SCALE GENOMIC DNA]</scope>
    <source>
        <strain evidence="6 7">Thoroughbred</strain>
    </source>
</reference>
<reference evidence="6" key="2">
    <citation type="submission" date="2025-08" db="UniProtKB">
        <authorList>
            <consortium name="Ensembl"/>
        </authorList>
    </citation>
    <scope>IDENTIFICATION</scope>
    <source>
        <strain evidence="6">Thoroughbred</strain>
    </source>
</reference>
<feature type="compositionally biased region" description="Basic residues" evidence="4">
    <location>
        <begin position="56"/>
        <end position="69"/>
    </location>
</feature>
<dbReference type="InterPro" id="IPR051965">
    <property type="entry name" value="ChromReg_NeuronalGeneExpr"/>
</dbReference>
<feature type="compositionally biased region" description="Basic and acidic residues" evidence="4">
    <location>
        <begin position="158"/>
        <end position="169"/>
    </location>
</feature>
<feature type="compositionally biased region" description="Basic and acidic residues" evidence="4">
    <location>
        <begin position="44"/>
        <end position="55"/>
    </location>
</feature>
<dbReference type="PROSITE" id="PS50118">
    <property type="entry name" value="HMG_BOX_2"/>
    <property type="match status" value="1"/>
</dbReference>
<dbReference type="Ensembl" id="ENSECAT00000077945.2">
    <property type="protein sequence ID" value="ENSECAP00000079649.1"/>
    <property type="gene ID" value="ENSECAG00000043260.2"/>
</dbReference>
<dbReference type="PANTHER" id="PTHR46040:SF4">
    <property type="entry name" value="HMG BOX DOMAIN-CONTAINING PROTEIN"/>
    <property type="match status" value="1"/>
</dbReference>
<evidence type="ECO:0000259" key="5">
    <source>
        <dbReference type="PROSITE" id="PS50118"/>
    </source>
</evidence>
<accession>A0A9L0SXF2</accession>
<dbReference type="AlphaFoldDB" id="A0A9L0SXF2"/>
<dbReference type="SUPFAM" id="SSF47095">
    <property type="entry name" value="HMG-box"/>
    <property type="match status" value="1"/>
</dbReference>
<dbReference type="Gene3D" id="1.10.30.10">
    <property type="entry name" value="High mobility group box domain"/>
    <property type="match status" value="1"/>
</dbReference>
<evidence type="ECO:0000256" key="4">
    <source>
        <dbReference type="SAM" id="MobiDB-lite"/>
    </source>
</evidence>
<keyword evidence="2 3" id="KW-0539">Nucleus</keyword>
<name>A0A9L0SXF2_HORSE</name>
<feature type="DNA-binding region" description="HMG box" evidence="3">
    <location>
        <begin position="76"/>
        <end position="123"/>
    </location>
</feature>
<dbReference type="PANTHER" id="PTHR46040">
    <property type="entry name" value="HIGH MOBILITY GROUP PROTEIN 2"/>
    <property type="match status" value="1"/>
</dbReference>
<dbReference type="GO" id="GO:0003677">
    <property type="term" value="F:DNA binding"/>
    <property type="evidence" value="ECO:0007669"/>
    <property type="project" value="UniProtKB-UniRule"/>
</dbReference>
<feature type="region of interest" description="Disordered" evidence="4">
    <location>
        <begin position="158"/>
        <end position="189"/>
    </location>
</feature>
<evidence type="ECO:0000313" key="6">
    <source>
        <dbReference type="Ensembl" id="ENSECAP00000079649.1"/>
    </source>
</evidence>
<sequence length="189" mass="21003">VPAEFLLPSPDGPGGLPPGSSVIQAHCRDLASLPVQQVVLANQRDPKEQDTEEPKKRRGGWPKGKKRKPLRDLSVPRAPTTGYAIFLNEQRSQLRAEHPDLPFTEITKMLAVQWDQLSHEKKRLPCRRSSKAEFKACLTPLSAVPSVGLKSLQVWDRGRAPHARWKEGPEPEEEAIQGTGRSSLTRTSP</sequence>
<keyword evidence="1 3" id="KW-0238">DNA-binding</keyword>
<feature type="region of interest" description="Disordered" evidence="4">
    <location>
        <begin position="39"/>
        <end position="76"/>
    </location>
</feature>
<organism evidence="6 7">
    <name type="scientific">Equus caballus</name>
    <name type="common">Horse</name>
    <dbReference type="NCBI Taxonomy" id="9796"/>
    <lineage>
        <taxon>Eukaryota</taxon>
        <taxon>Metazoa</taxon>
        <taxon>Chordata</taxon>
        <taxon>Craniata</taxon>
        <taxon>Vertebrata</taxon>
        <taxon>Euteleostomi</taxon>
        <taxon>Mammalia</taxon>
        <taxon>Eutheria</taxon>
        <taxon>Laurasiatheria</taxon>
        <taxon>Perissodactyla</taxon>
        <taxon>Equidae</taxon>
        <taxon>Equus</taxon>
    </lineage>
</organism>
<proteinExistence type="predicted"/>
<reference evidence="6" key="3">
    <citation type="submission" date="2025-09" db="UniProtKB">
        <authorList>
            <consortium name="Ensembl"/>
        </authorList>
    </citation>
    <scope>IDENTIFICATION</scope>
    <source>
        <strain evidence="6">Thoroughbred</strain>
    </source>
</reference>
<dbReference type="GO" id="GO:0005634">
    <property type="term" value="C:nucleus"/>
    <property type="evidence" value="ECO:0007669"/>
    <property type="project" value="UniProtKB-UniRule"/>
</dbReference>
<dbReference type="Pfam" id="PF00505">
    <property type="entry name" value="HMG_box"/>
    <property type="match status" value="1"/>
</dbReference>
<dbReference type="InterPro" id="IPR036910">
    <property type="entry name" value="HMG_box_dom_sf"/>
</dbReference>
<feature type="compositionally biased region" description="Polar residues" evidence="4">
    <location>
        <begin position="179"/>
        <end position="189"/>
    </location>
</feature>
<feature type="region of interest" description="Disordered" evidence="4">
    <location>
        <begin position="1"/>
        <end position="22"/>
    </location>
</feature>
<evidence type="ECO:0000256" key="1">
    <source>
        <dbReference type="ARBA" id="ARBA00023125"/>
    </source>
</evidence>
<protein>
    <recommendedName>
        <fullName evidence="5">HMG box domain-containing protein</fullName>
    </recommendedName>
</protein>
<evidence type="ECO:0000256" key="3">
    <source>
        <dbReference type="PROSITE-ProRule" id="PRU00267"/>
    </source>
</evidence>
<dbReference type="InterPro" id="IPR009071">
    <property type="entry name" value="HMG_box_dom"/>
</dbReference>
<feature type="domain" description="HMG box" evidence="5">
    <location>
        <begin position="76"/>
        <end position="123"/>
    </location>
</feature>
<dbReference type="SMART" id="SM00398">
    <property type="entry name" value="HMG"/>
    <property type="match status" value="1"/>
</dbReference>
<evidence type="ECO:0000256" key="2">
    <source>
        <dbReference type="ARBA" id="ARBA00023242"/>
    </source>
</evidence>
<dbReference type="Proteomes" id="UP000002281">
    <property type="component" value="Chromosome 3"/>
</dbReference>